<accession>A0A3E3IB61</accession>
<organism evidence="4 5">
    <name type="scientific">Eisenbergiella massiliensis</name>
    <dbReference type="NCBI Taxonomy" id="1720294"/>
    <lineage>
        <taxon>Bacteria</taxon>
        <taxon>Bacillati</taxon>
        <taxon>Bacillota</taxon>
        <taxon>Clostridia</taxon>
        <taxon>Lachnospirales</taxon>
        <taxon>Lachnospiraceae</taxon>
        <taxon>Eisenbergiella</taxon>
    </lineage>
</organism>
<keyword evidence="2" id="KW-0479">Metal-binding</keyword>
<evidence type="ECO:0000256" key="1">
    <source>
        <dbReference type="ARBA" id="ARBA00010211"/>
    </source>
</evidence>
<dbReference type="Gene3D" id="3.90.850.10">
    <property type="entry name" value="Fumarylacetoacetase-like, C-terminal domain"/>
    <property type="match status" value="1"/>
</dbReference>
<dbReference type="RefSeq" id="WP_117543830.1">
    <property type="nucleotide sequence ID" value="NZ_JBKVWB010000004.1"/>
</dbReference>
<evidence type="ECO:0000313" key="5">
    <source>
        <dbReference type="Proteomes" id="UP000260812"/>
    </source>
</evidence>
<proteinExistence type="inferred from homology"/>
<keyword evidence="5" id="KW-1185">Reference proteome</keyword>
<protein>
    <submittedName>
        <fullName evidence="4">FAA hydrolase family protein</fullName>
    </submittedName>
</protein>
<comment type="similarity">
    <text evidence="1">Belongs to the FAH family.</text>
</comment>
<evidence type="ECO:0000256" key="2">
    <source>
        <dbReference type="ARBA" id="ARBA00022723"/>
    </source>
</evidence>
<dbReference type="Proteomes" id="UP000260812">
    <property type="component" value="Unassembled WGS sequence"/>
</dbReference>
<dbReference type="PANTHER" id="PTHR42796:SF4">
    <property type="entry name" value="FUMARYLACETOACETATE HYDROLASE DOMAIN-CONTAINING PROTEIN 2A"/>
    <property type="match status" value="1"/>
</dbReference>
<dbReference type="GeneID" id="97986116"/>
<dbReference type="InterPro" id="IPR011234">
    <property type="entry name" value="Fumarylacetoacetase-like_C"/>
</dbReference>
<dbReference type="GO" id="GO:0044281">
    <property type="term" value="P:small molecule metabolic process"/>
    <property type="evidence" value="ECO:0007669"/>
    <property type="project" value="UniProtKB-ARBA"/>
</dbReference>
<dbReference type="InterPro" id="IPR051121">
    <property type="entry name" value="FAH"/>
</dbReference>
<reference evidence="4" key="1">
    <citation type="submission" date="2018-08" db="EMBL/GenBank/DDBJ databases">
        <title>A genome reference for cultivated species of the human gut microbiota.</title>
        <authorList>
            <person name="Zou Y."/>
            <person name="Xue W."/>
            <person name="Luo G."/>
        </authorList>
    </citation>
    <scope>NUCLEOTIDE SEQUENCE [LARGE SCALE GENOMIC DNA]</scope>
    <source>
        <strain evidence="4">TF05-5AC</strain>
    </source>
</reference>
<gene>
    <name evidence="4" type="ORF">DXC51_04245</name>
</gene>
<comment type="caution">
    <text evidence="4">The sequence shown here is derived from an EMBL/GenBank/DDBJ whole genome shotgun (WGS) entry which is preliminary data.</text>
</comment>
<dbReference type="GO" id="GO:0016787">
    <property type="term" value="F:hydrolase activity"/>
    <property type="evidence" value="ECO:0007669"/>
    <property type="project" value="UniProtKB-KW"/>
</dbReference>
<dbReference type="PANTHER" id="PTHR42796">
    <property type="entry name" value="FUMARYLACETOACETATE HYDROLASE DOMAIN-CONTAINING PROTEIN 2A-RELATED"/>
    <property type="match status" value="1"/>
</dbReference>
<dbReference type="Pfam" id="PF01557">
    <property type="entry name" value="FAA_hydrolase"/>
    <property type="match status" value="1"/>
</dbReference>
<keyword evidence="4" id="KW-0378">Hydrolase</keyword>
<evidence type="ECO:0000259" key="3">
    <source>
        <dbReference type="Pfam" id="PF01557"/>
    </source>
</evidence>
<dbReference type="EMBL" id="QVLV01000002">
    <property type="protein sequence ID" value="RGE64282.1"/>
    <property type="molecule type" value="Genomic_DNA"/>
</dbReference>
<dbReference type="InterPro" id="IPR036663">
    <property type="entry name" value="Fumarylacetoacetase_C_sf"/>
</dbReference>
<feature type="domain" description="Fumarylacetoacetase-like C-terminal" evidence="3">
    <location>
        <begin position="85"/>
        <end position="294"/>
    </location>
</feature>
<dbReference type="AlphaFoldDB" id="A0A3E3IB61"/>
<dbReference type="SUPFAM" id="SSF56529">
    <property type="entry name" value="FAH"/>
    <property type="match status" value="1"/>
</dbReference>
<evidence type="ECO:0000313" key="4">
    <source>
        <dbReference type="EMBL" id="RGE64282.1"/>
    </source>
</evidence>
<name>A0A3E3IB61_9FIRM</name>
<dbReference type="GO" id="GO:0046872">
    <property type="term" value="F:metal ion binding"/>
    <property type="evidence" value="ECO:0007669"/>
    <property type="project" value="UniProtKB-KW"/>
</dbReference>
<sequence>MKFIRYEQADKTQIGILNQAGTDILPLSGLLPHRSYATMQELIENITGDELAQLKTALHTGAACPSVPAAQVKILPPIDKPIHDILCVGVNYRDHQKEASEALNDFKAAPRAVYFAKRAIHILGDGGEIQSRPDLDDQLDYEVELAVIIGRRGKDIPKEEAENYIFGYSVFNDISSRRLQNQHGQWFKGKSLDTYTAMGPVILHKSALPFPVEADVRSYVNNEKRQDSNTRFFLTDLPQIIEDLSRGMTLEPGDIIATGTPAGVGMGFRPPRFMKAGDCVTCEIPPIGTLTNYII</sequence>